<protein>
    <submittedName>
        <fullName evidence="2">Uncharacterized protein</fullName>
    </submittedName>
</protein>
<gene>
    <name evidence="2" type="ORF">FOL47_002030</name>
</gene>
<dbReference type="OrthoDB" id="476857at2759"/>
<feature type="transmembrane region" description="Helical" evidence="1">
    <location>
        <begin position="20"/>
        <end position="42"/>
    </location>
</feature>
<name>A0A7J6KSD0_PERCH</name>
<dbReference type="AlphaFoldDB" id="A0A7J6KSD0"/>
<evidence type="ECO:0000313" key="2">
    <source>
        <dbReference type="EMBL" id="KAF4649499.1"/>
    </source>
</evidence>
<evidence type="ECO:0000256" key="1">
    <source>
        <dbReference type="SAM" id="Phobius"/>
    </source>
</evidence>
<keyword evidence="1" id="KW-0472">Membrane</keyword>
<dbReference type="InterPro" id="IPR052055">
    <property type="entry name" value="Hepadnavirus_pol/RT"/>
</dbReference>
<dbReference type="EMBL" id="JAAPAO010001517">
    <property type="protein sequence ID" value="KAF4649499.1"/>
    <property type="molecule type" value="Genomic_DNA"/>
</dbReference>
<proteinExistence type="predicted"/>
<dbReference type="PANTHER" id="PTHR33050">
    <property type="entry name" value="REVERSE TRANSCRIPTASE DOMAIN-CONTAINING PROTEIN"/>
    <property type="match status" value="1"/>
</dbReference>
<dbReference type="PANTHER" id="PTHR33050:SF7">
    <property type="entry name" value="RIBONUCLEASE H"/>
    <property type="match status" value="1"/>
</dbReference>
<sequence>MEALGMAQIAGGLQYVDDGFWLLLRTFYYEAVAIITMFWHLIGAEVSFPKVRVGIDAVDCIGVTVDMSAPQGPSFAIKREKVEKLKSMLVGLLQGEKISLRNLRSLTGKLTHYTQLRLFLRSYIQPFHALISVMVKKGIVVAKCPKTSEIGRIAAFFVQVLEDLRALAPVGPLSRRMQLRSLTAVVMVAASTYAVGGVLALCAGGSSYPASSNVKYFRTKLSTTTLGGWSCLLKDPEIPAESRNVTAFELLAACLAVINLERAFGSLGCFNVVMYTDNEAVRHILSSMYSRSPGLAKLLRAMCCVMARLSMAAFLVQRVQTEQNCVADTLSRCRPFHSPAVWEELGVSLASIPQDF</sequence>
<keyword evidence="1" id="KW-1133">Transmembrane helix</keyword>
<organism evidence="2 3">
    <name type="scientific">Perkinsus chesapeaki</name>
    <name type="common">Clam parasite</name>
    <name type="synonym">Perkinsus andrewsi</name>
    <dbReference type="NCBI Taxonomy" id="330153"/>
    <lineage>
        <taxon>Eukaryota</taxon>
        <taxon>Sar</taxon>
        <taxon>Alveolata</taxon>
        <taxon>Perkinsozoa</taxon>
        <taxon>Perkinsea</taxon>
        <taxon>Perkinsida</taxon>
        <taxon>Perkinsidae</taxon>
        <taxon>Perkinsus</taxon>
    </lineage>
</organism>
<reference evidence="2 3" key="1">
    <citation type="submission" date="2020-04" db="EMBL/GenBank/DDBJ databases">
        <title>Perkinsus chesapeaki whole genome sequence.</title>
        <authorList>
            <person name="Bogema D.R."/>
        </authorList>
    </citation>
    <scope>NUCLEOTIDE SEQUENCE [LARGE SCALE GENOMIC DNA]</scope>
    <source>
        <strain evidence="2">ATCC PRA-425</strain>
    </source>
</reference>
<accession>A0A7J6KSD0</accession>
<dbReference type="Proteomes" id="UP000591131">
    <property type="component" value="Unassembled WGS sequence"/>
</dbReference>
<evidence type="ECO:0000313" key="3">
    <source>
        <dbReference type="Proteomes" id="UP000591131"/>
    </source>
</evidence>
<keyword evidence="1" id="KW-0812">Transmembrane</keyword>
<keyword evidence="3" id="KW-1185">Reference proteome</keyword>
<comment type="caution">
    <text evidence="2">The sequence shown here is derived from an EMBL/GenBank/DDBJ whole genome shotgun (WGS) entry which is preliminary data.</text>
</comment>
<feature type="transmembrane region" description="Helical" evidence="1">
    <location>
        <begin position="182"/>
        <end position="208"/>
    </location>
</feature>